<proteinExistence type="predicted"/>
<organism evidence="1 2">
    <name type="scientific">Hyalomma asiaticum</name>
    <name type="common">Tick</name>
    <dbReference type="NCBI Taxonomy" id="266040"/>
    <lineage>
        <taxon>Eukaryota</taxon>
        <taxon>Metazoa</taxon>
        <taxon>Ecdysozoa</taxon>
        <taxon>Arthropoda</taxon>
        <taxon>Chelicerata</taxon>
        <taxon>Arachnida</taxon>
        <taxon>Acari</taxon>
        <taxon>Parasitiformes</taxon>
        <taxon>Ixodida</taxon>
        <taxon>Ixodoidea</taxon>
        <taxon>Ixodidae</taxon>
        <taxon>Hyalomminae</taxon>
        <taxon>Hyalomma</taxon>
    </lineage>
</organism>
<protein>
    <submittedName>
        <fullName evidence="1">Uncharacterized protein</fullName>
    </submittedName>
</protein>
<dbReference type="Proteomes" id="UP000821845">
    <property type="component" value="Chromosome 1"/>
</dbReference>
<keyword evidence="2" id="KW-1185">Reference proteome</keyword>
<dbReference type="EMBL" id="CM023481">
    <property type="protein sequence ID" value="KAH6944527.1"/>
    <property type="molecule type" value="Genomic_DNA"/>
</dbReference>
<evidence type="ECO:0000313" key="2">
    <source>
        <dbReference type="Proteomes" id="UP000821845"/>
    </source>
</evidence>
<reference evidence="1" key="1">
    <citation type="submission" date="2020-05" db="EMBL/GenBank/DDBJ databases">
        <title>Large-scale comparative analyses of tick genomes elucidate their genetic diversity and vector capacities.</title>
        <authorList>
            <person name="Jia N."/>
            <person name="Wang J."/>
            <person name="Shi W."/>
            <person name="Du L."/>
            <person name="Sun Y."/>
            <person name="Zhan W."/>
            <person name="Jiang J."/>
            <person name="Wang Q."/>
            <person name="Zhang B."/>
            <person name="Ji P."/>
            <person name="Sakyi L.B."/>
            <person name="Cui X."/>
            <person name="Yuan T."/>
            <person name="Jiang B."/>
            <person name="Yang W."/>
            <person name="Lam T.T.-Y."/>
            <person name="Chang Q."/>
            <person name="Ding S."/>
            <person name="Wang X."/>
            <person name="Zhu J."/>
            <person name="Ruan X."/>
            <person name="Zhao L."/>
            <person name="Wei J."/>
            <person name="Que T."/>
            <person name="Du C."/>
            <person name="Cheng J."/>
            <person name="Dai P."/>
            <person name="Han X."/>
            <person name="Huang E."/>
            <person name="Gao Y."/>
            <person name="Liu J."/>
            <person name="Shao H."/>
            <person name="Ye R."/>
            <person name="Li L."/>
            <person name="Wei W."/>
            <person name="Wang X."/>
            <person name="Wang C."/>
            <person name="Yang T."/>
            <person name="Huo Q."/>
            <person name="Li W."/>
            <person name="Guo W."/>
            <person name="Chen H."/>
            <person name="Zhou L."/>
            <person name="Ni X."/>
            <person name="Tian J."/>
            <person name="Zhou Y."/>
            <person name="Sheng Y."/>
            <person name="Liu T."/>
            <person name="Pan Y."/>
            <person name="Xia L."/>
            <person name="Li J."/>
            <person name="Zhao F."/>
            <person name="Cao W."/>
        </authorList>
    </citation>
    <scope>NUCLEOTIDE SEQUENCE</scope>
    <source>
        <strain evidence="1">Hyas-2018</strain>
    </source>
</reference>
<evidence type="ECO:0000313" key="1">
    <source>
        <dbReference type="EMBL" id="KAH6944527.1"/>
    </source>
</evidence>
<name>A0ACB7TGL9_HYAAI</name>
<accession>A0ACB7TGL9</accession>
<sequence length="83" mass="9495">MDGRPGGVSFDLDRIVEEPDEVFASTSGGTRHRVRFQELQHLLQELLPQLQLLPPGRGYDEPHFELLHPLQHWRTLSVIPACN</sequence>
<gene>
    <name evidence="1" type="ORF">HPB50_003737</name>
</gene>
<comment type="caution">
    <text evidence="1">The sequence shown here is derived from an EMBL/GenBank/DDBJ whole genome shotgun (WGS) entry which is preliminary data.</text>
</comment>